<dbReference type="EMBL" id="JBHUII010000001">
    <property type="protein sequence ID" value="MFD2204299.1"/>
    <property type="molecule type" value="Genomic_DNA"/>
</dbReference>
<evidence type="ECO:0000313" key="2">
    <source>
        <dbReference type="Proteomes" id="UP001597294"/>
    </source>
</evidence>
<evidence type="ECO:0000313" key="1">
    <source>
        <dbReference type="EMBL" id="MFD2204299.1"/>
    </source>
</evidence>
<protein>
    <submittedName>
        <fullName evidence="1">Uncharacterized protein</fullName>
    </submittedName>
</protein>
<dbReference type="RefSeq" id="WP_380247738.1">
    <property type="nucleotide sequence ID" value="NZ_JBHUII010000001.1"/>
</dbReference>
<gene>
    <name evidence="1" type="ORF">ACFSKO_01680</name>
</gene>
<keyword evidence="2" id="KW-1185">Reference proteome</keyword>
<proteinExistence type="predicted"/>
<name>A0ABW5BGT8_9PROT</name>
<comment type="caution">
    <text evidence="1">The sequence shown here is derived from an EMBL/GenBank/DDBJ whole genome shotgun (WGS) entry which is preliminary data.</text>
</comment>
<dbReference type="Proteomes" id="UP001597294">
    <property type="component" value="Unassembled WGS sequence"/>
</dbReference>
<reference evidence="2" key="1">
    <citation type="journal article" date="2019" name="Int. J. Syst. Evol. Microbiol.">
        <title>The Global Catalogue of Microorganisms (GCM) 10K type strain sequencing project: providing services to taxonomists for standard genome sequencing and annotation.</title>
        <authorList>
            <consortium name="The Broad Institute Genomics Platform"/>
            <consortium name="The Broad Institute Genome Sequencing Center for Infectious Disease"/>
            <person name="Wu L."/>
            <person name="Ma J."/>
        </authorList>
    </citation>
    <scope>NUCLEOTIDE SEQUENCE [LARGE SCALE GENOMIC DNA]</scope>
    <source>
        <strain evidence="2">CGMCC 4.7192</strain>
    </source>
</reference>
<organism evidence="1 2">
    <name type="scientific">Kiloniella antarctica</name>
    <dbReference type="NCBI Taxonomy" id="1550907"/>
    <lineage>
        <taxon>Bacteria</taxon>
        <taxon>Pseudomonadati</taxon>
        <taxon>Pseudomonadota</taxon>
        <taxon>Alphaproteobacteria</taxon>
        <taxon>Rhodospirillales</taxon>
        <taxon>Kiloniellaceae</taxon>
        <taxon>Kiloniella</taxon>
    </lineage>
</organism>
<sequence length="89" mass="9789">MSNFFETDDEIILQLADLLPDDAGEVVLFARDEPLKIEANTPLIETGIVEDSHITASGTEVNGLTYSQFANGMTLYHDNDHILIIAPDI</sequence>
<accession>A0ABW5BGT8</accession>